<feature type="region of interest" description="Disordered" evidence="2">
    <location>
        <begin position="395"/>
        <end position="419"/>
    </location>
</feature>
<dbReference type="Gene3D" id="4.10.60.10">
    <property type="entry name" value="Zinc finger, CCHC-type"/>
    <property type="match status" value="1"/>
</dbReference>
<dbReference type="SUPFAM" id="SSF57756">
    <property type="entry name" value="Retrovirus zinc finger-like domains"/>
    <property type="match status" value="1"/>
</dbReference>
<feature type="compositionally biased region" description="Acidic residues" evidence="2">
    <location>
        <begin position="18"/>
        <end position="27"/>
    </location>
</feature>
<feature type="region of interest" description="Disordered" evidence="2">
    <location>
        <begin position="453"/>
        <end position="483"/>
    </location>
</feature>
<keyword evidence="1" id="KW-0479">Metal-binding</keyword>
<dbReference type="Proteomes" id="UP000479190">
    <property type="component" value="Unassembled WGS sequence"/>
</dbReference>
<evidence type="ECO:0000259" key="3">
    <source>
        <dbReference type="PROSITE" id="PS50158"/>
    </source>
</evidence>
<keyword evidence="1" id="KW-0863">Zinc-finger</keyword>
<protein>
    <recommendedName>
        <fullName evidence="3">CCHC-type domain-containing protein</fullName>
    </recommendedName>
</protein>
<dbReference type="SMART" id="SM00343">
    <property type="entry name" value="ZnF_C2HC"/>
    <property type="match status" value="1"/>
</dbReference>
<organism evidence="4 5">
    <name type="scientific">Trichogramma brassicae</name>
    <dbReference type="NCBI Taxonomy" id="86971"/>
    <lineage>
        <taxon>Eukaryota</taxon>
        <taxon>Metazoa</taxon>
        <taxon>Ecdysozoa</taxon>
        <taxon>Arthropoda</taxon>
        <taxon>Hexapoda</taxon>
        <taxon>Insecta</taxon>
        <taxon>Pterygota</taxon>
        <taxon>Neoptera</taxon>
        <taxon>Endopterygota</taxon>
        <taxon>Hymenoptera</taxon>
        <taxon>Apocrita</taxon>
        <taxon>Proctotrupomorpha</taxon>
        <taxon>Chalcidoidea</taxon>
        <taxon>Trichogrammatidae</taxon>
        <taxon>Trichogramma</taxon>
    </lineage>
</organism>
<feature type="region of interest" description="Disordered" evidence="2">
    <location>
        <begin position="215"/>
        <end position="246"/>
    </location>
</feature>
<dbReference type="EMBL" id="CADCXV010001083">
    <property type="protein sequence ID" value="CAB0041024.1"/>
    <property type="molecule type" value="Genomic_DNA"/>
</dbReference>
<dbReference type="Pfam" id="PF00098">
    <property type="entry name" value="zf-CCHC"/>
    <property type="match status" value="1"/>
</dbReference>
<proteinExistence type="predicted"/>
<dbReference type="InterPro" id="IPR036875">
    <property type="entry name" value="Znf_CCHC_sf"/>
</dbReference>
<dbReference type="AlphaFoldDB" id="A0A6H5IVW9"/>
<keyword evidence="5" id="KW-1185">Reference proteome</keyword>
<dbReference type="InterPro" id="IPR001878">
    <property type="entry name" value="Znf_CCHC"/>
</dbReference>
<reference evidence="4 5" key="1">
    <citation type="submission" date="2020-02" db="EMBL/GenBank/DDBJ databases">
        <authorList>
            <person name="Ferguson B K."/>
        </authorList>
    </citation>
    <scope>NUCLEOTIDE SEQUENCE [LARGE SCALE GENOMIC DNA]</scope>
</reference>
<dbReference type="GO" id="GO:0008270">
    <property type="term" value="F:zinc ion binding"/>
    <property type="evidence" value="ECO:0007669"/>
    <property type="project" value="UniProtKB-KW"/>
</dbReference>
<evidence type="ECO:0000313" key="4">
    <source>
        <dbReference type="EMBL" id="CAB0041024.1"/>
    </source>
</evidence>
<dbReference type="OrthoDB" id="7699172at2759"/>
<name>A0A6H5IVW9_9HYME</name>
<accession>A0A6H5IVW9</accession>
<feature type="region of interest" description="Disordered" evidence="2">
    <location>
        <begin position="940"/>
        <end position="980"/>
    </location>
</feature>
<gene>
    <name evidence="4" type="ORF">TBRA_LOCUS12710</name>
</gene>
<dbReference type="PROSITE" id="PS50158">
    <property type="entry name" value="ZF_CCHC"/>
    <property type="match status" value="1"/>
</dbReference>
<feature type="region of interest" description="Disordered" evidence="2">
    <location>
        <begin position="768"/>
        <end position="804"/>
    </location>
</feature>
<sequence>MNSNESRYDEQRDISGESVDDEEDDFNDDHREYEEVDIDILIKNQSFKDETQQIKFVSSKPLNDYDKQVECMMQDVMKEEAKKEWSLYDLLCMPARKSERLFTYQDFLEFARSDKLIFMDEQEKKACVQRLTENMARGYFEELALFAYPKMTRLKNLDCCELIFKHLNNKDLSSIFLAYVMPTKPNPPEPEQTPEQQTVSERSFMTTTLSSKYFGDNRRRRIRKQRPRKPPFQETSGTNCNDDDFFDFDHPEGPLGLLNPAATGLTAMSAGLLDLQALSKSSEPLENTPMSSWLRSSQPSYPAMVIPPPPVAVITKRIVEASLMAKDAPVPSLKEFATGSQDEKMIRLEGLIQGLAGYVEDRRKPATQLQRFSSCLTRAFAALQKTMECTEVPSSQEAVVAASTPSSKRKKRPATSPLEVVAAEKRATGPHAHEQVVDANNNAAVSEETFTVVKGQRGRRRDAHQAGEVERGSQPSRPRQRKVRLRPDAIVVKAAGTTTYADILRRLYAEPALQETVGKSVQCIRRSASGAMVLQLRKGVQNASALGTELDGVLGDAATASALRHKTALEIRDLDECATKAEICAALGHQLGTTNPDPDVVRSLRKAYAGTQTAVIDLSDELAAEALKLGHPRVGWVSCRVRERAEASRCFRYWEFDHVAARCAGPDRSKLCYRCGQDGHRAKTCRNAPASCHLGPRRFAGAGSPIETPPLLHVGPCQRRVHLQRICSTETLQRRVFRSAVKRGGGGPAQEALHHCGRFQCLVDGVGQQRDETPRRRPLRRALCPGRRAAEHRTHADLHRSAGQLHHRPLLRQRLAHSQSGGVAGGEGGLHEQRSPSHHLQPERTQASQKLGGPETEMVRPQAGCGGLLRAAVRCEDPERERDARAPGGHGGCSHHRHHRSLQRVDAQRGRAPPPPRARVLVDGRDRRSPAAVLVGSQTCPKSAGACRGGGSTRRFRHREEPTARCHRGEQAPLLERPLQ</sequence>
<evidence type="ECO:0000256" key="2">
    <source>
        <dbReference type="SAM" id="MobiDB-lite"/>
    </source>
</evidence>
<feature type="compositionally biased region" description="Basic and acidic residues" evidence="2">
    <location>
        <begin position="958"/>
        <end position="970"/>
    </location>
</feature>
<feature type="compositionally biased region" description="Basic and acidic residues" evidence="2">
    <location>
        <begin position="788"/>
        <end position="800"/>
    </location>
</feature>
<feature type="compositionally biased region" description="Basic and acidic residues" evidence="2">
    <location>
        <begin position="1"/>
        <end position="15"/>
    </location>
</feature>
<evidence type="ECO:0000256" key="1">
    <source>
        <dbReference type="PROSITE-ProRule" id="PRU00047"/>
    </source>
</evidence>
<feature type="compositionally biased region" description="Basic residues" evidence="2">
    <location>
        <begin position="893"/>
        <end position="902"/>
    </location>
</feature>
<feature type="domain" description="CCHC-type" evidence="3">
    <location>
        <begin position="672"/>
        <end position="687"/>
    </location>
</feature>
<feature type="compositionally biased region" description="Basic residues" evidence="2">
    <location>
        <begin position="218"/>
        <end position="229"/>
    </location>
</feature>
<evidence type="ECO:0000313" key="5">
    <source>
        <dbReference type="Proteomes" id="UP000479190"/>
    </source>
</evidence>
<keyword evidence="1" id="KW-0862">Zinc</keyword>
<feature type="region of interest" description="Disordered" evidence="2">
    <location>
        <begin position="816"/>
        <end position="865"/>
    </location>
</feature>
<dbReference type="GO" id="GO:0003676">
    <property type="term" value="F:nucleic acid binding"/>
    <property type="evidence" value="ECO:0007669"/>
    <property type="project" value="InterPro"/>
</dbReference>
<feature type="region of interest" description="Disordered" evidence="2">
    <location>
        <begin position="1"/>
        <end position="30"/>
    </location>
</feature>
<feature type="region of interest" description="Disordered" evidence="2">
    <location>
        <begin position="879"/>
        <end position="919"/>
    </location>
</feature>